<dbReference type="HOGENOM" id="CLU_094142_0_0_11"/>
<dbReference type="PANTHER" id="PTHR23248:SF9">
    <property type="entry name" value="PHOSPHOLIPID SCRAMBLASE"/>
    <property type="match status" value="1"/>
</dbReference>
<dbReference type="InterPro" id="IPR025659">
    <property type="entry name" value="Tubby-like_C"/>
</dbReference>
<proteinExistence type="inferred from homology"/>
<accession>A0A097II05</accession>
<keyword evidence="3" id="KW-1185">Reference proteome</keyword>
<dbReference type="eggNOG" id="COG4894">
    <property type="taxonomic scope" value="Bacteria"/>
</dbReference>
<sequence>MNGLLDQNILLMQQVTSMMSNNFEITDEHGQPVGIVETTGSLASRMLRGSRALTVTEVSGEPVLSVADSMNLVRDTFELSDPHGQPLAHLRKRFAVFRTSVDMHLADGTVVEMNGNVLGFDFEFRLGDRIPARVSRQWSGFGKALLGRSTYSVQFDPEAPRHVRAAIIGGVIALDLIRRKAENNG</sequence>
<dbReference type="InterPro" id="IPR038595">
    <property type="entry name" value="LOR_sf"/>
</dbReference>
<dbReference type="OrthoDB" id="4412702at2"/>
<dbReference type="SUPFAM" id="SSF54518">
    <property type="entry name" value="Tubby C-terminal domain-like"/>
    <property type="match status" value="1"/>
</dbReference>
<dbReference type="KEGG" id="cdo:CDOO_11135"/>
<dbReference type="GO" id="GO:0005886">
    <property type="term" value="C:plasma membrane"/>
    <property type="evidence" value="ECO:0007669"/>
    <property type="project" value="TreeGrafter"/>
</dbReference>
<dbReference type="EMBL" id="CP006764">
    <property type="protein sequence ID" value="AIT61760.1"/>
    <property type="molecule type" value="Genomic_DNA"/>
</dbReference>
<protein>
    <recommendedName>
        <fullName evidence="4">Scramblase</fullName>
    </recommendedName>
</protein>
<dbReference type="Proteomes" id="UP000029914">
    <property type="component" value="Chromosome"/>
</dbReference>
<evidence type="ECO:0000313" key="2">
    <source>
        <dbReference type="EMBL" id="AIT61760.1"/>
    </source>
</evidence>
<dbReference type="PANTHER" id="PTHR23248">
    <property type="entry name" value="PHOSPHOLIPID SCRAMBLASE-RELATED"/>
    <property type="match status" value="1"/>
</dbReference>
<gene>
    <name evidence="2" type="ORF">CDOO_11135</name>
</gene>
<dbReference type="GO" id="GO:0017128">
    <property type="term" value="F:phospholipid scramblase activity"/>
    <property type="evidence" value="ECO:0007669"/>
    <property type="project" value="InterPro"/>
</dbReference>
<name>A0A097II05_9CORY</name>
<reference evidence="2 3" key="1">
    <citation type="submission" date="2013-09" db="EMBL/GenBank/DDBJ databases">
        <title>Complete genome sequence of Corynebacterium doosanense CAU 212(T) (=DSM 45436(T)), isolated from activated sludge.</title>
        <authorList>
            <person name="Schaffert L."/>
            <person name="Albersmeier A."/>
            <person name="Kalinowski J."/>
            <person name="Ruckert C."/>
        </authorList>
    </citation>
    <scope>NUCLEOTIDE SEQUENCE [LARGE SCALE GENOMIC DNA]</scope>
    <source>
        <strain evidence="2 3">CAU 212</strain>
    </source>
</reference>
<organism evidence="2 3">
    <name type="scientific">Corynebacterium doosanense CAU 212 = DSM 45436</name>
    <dbReference type="NCBI Taxonomy" id="558173"/>
    <lineage>
        <taxon>Bacteria</taxon>
        <taxon>Bacillati</taxon>
        <taxon>Actinomycetota</taxon>
        <taxon>Actinomycetes</taxon>
        <taxon>Mycobacteriales</taxon>
        <taxon>Corynebacteriaceae</taxon>
        <taxon>Corynebacterium</taxon>
    </lineage>
</organism>
<dbReference type="Pfam" id="PF04525">
    <property type="entry name" value="LOR"/>
    <property type="match status" value="1"/>
</dbReference>
<dbReference type="Gene3D" id="2.40.160.200">
    <property type="entry name" value="LURP1-related"/>
    <property type="match status" value="1"/>
</dbReference>
<evidence type="ECO:0000256" key="1">
    <source>
        <dbReference type="ARBA" id="ARBA00005437"/>
    </source>
</evidence>
<evidence type="ECO:0000313" key="3">
    <source>
        <dbReference type="Proteomes" id="UP000029914"/>
    </source>
</evidence>
<dbReference type="RefSeq" id="WP_018020539.1">
    <property type="nucleotide sequence ID" value="NZ_AQUX01000001.1"/>
</dbReference>
<comment type="similarity">
    <text evidence="1">Belongs to the LOR family.</text>
</comment>
<dbReference type="InterPro" id="IPR007612">
    <property type="entry name" value="LOR"/>
</dbReference>
<dbReference type="InterPro" id="IPR005552">
    <property type="entry name" value="Scramblase"/>
</dbReference>
<dbReference type="AlphaFoldDB" id="A0A097II05"/>
<dbReference type="STRING" id="558173.CDOO_11135"/>
<evidence type="ECO:0008006" key="4">
    <source>
        <dbReference type="Google" id="ProtNLM"/>
    </source>
</evidence>